<name>A0AAU8MM79_9CAUD</name>
<reference evidence="1" key="1">
    <citation type="submission" date="2024-06" db="EMBL/GenBank/DDBJ databases">
        <title>Intestivirid acquisition increases across infancy in a wild primate population.</title>
        <authorList>
            <person name="Schneider-Creas I.A."/>
            <person name="Moya I.L."/>
            <person name="Chiou K.L."/>
            <person name="Baniel A."/>
            <person name="Azanaw Haile A."/>
            <person name="Kebede F."/>
            <person name="Abebe B."/>
            <person name="Snyder-Mackler N."/>
            <person name="Varsani A."/>
        </authorList>
    </citation>
    <scope>NUCLEOTIDE SEQUENCE</scope>
    <source>
        <strain evidence="1">Int_RNL_2018_0288_CRY</strain>
    </source>
</reference>
<sequence>MRIKPEQYEEGITVLELKQLLKGIPDEDLEDSMVCLNADTNLETNNNGVYYAKEIIFYIGDDLTIYNY</sequence>
<proteinExistence type="predicted"/>
<protein>
    <submittedName>
        <fullName evidence="1">Uncharacterized protein</fullName>
    </submittedName>
</protein>
<evidence type="ECO:0000313" key="1">
    <source>
        <dbReference type="EMBL" id="XCO00629.1"/>
    </source>
</evidence>
<organism evidence="1">
    <name type="scientific">Geladintestivirus 2</name>
    <dbReference type="NCBI Taxonomy" id="3233134"/>
    <lineage>
        <taxon>Viruses</taxon>
        <taxon>Duplodnaviria</taxon>
        <taxon>Heunggongvirae</taxon>
        <taxon>Uroviricota</taxon>
        <taxon>Caudoviricetes</taxon>
        <taxon>Crassvirales</taxon>
    </lineage>
</organism>
<dbReference type="EMBL" id="PP965500">
    <property type="protein sequence ID" value="XCO00629.1"/>
    <property type="molecule type" value="Genomic_DNA"/>
</dbReference>
<accession>A0AAU8MM79</accession>